<comment type="caution">
    <text evidence="2">The sequence shown here is derived from an EMBL/GenBank/DDBJ whole genome shotgun (WGS) entry which is preliminary data.</text>
</comment>
<organism evidence="2 3">
    <name type="scientific">Polaromonas aquatica</name>
    <dbReference type="NCBI Taxonomy" id="332657"/>
    <lineage>
        <taxon>Bacteria</taxon>
        <taxon>Pseudomonadati</taxon>
        <taxon>Pseudomonadota</taxon>
        <taxon>Betaproteobacteria</taxon>
        <taxon>Burkholderiales</taxon>
        <taxon>Comamonadaceae</taxon>
        <taxon>Polaromonas</taxon>
    </lineage>
</organism>
<reference evidence="3" key="1">
    <citation type="journal article" date="2019" name="Int. J. Syst. Evol. Microbiol.">
        <title>The Global Catalogue of Microorganisms (GCM) 10K type strain sequencing project: providing services to taxonomists for standard genome sequencing and annotation.</title>
        <authorList>
            <consortium name="The Broad Institute Genomics Platform"/>
            <consortium name="The Broad Institute Genome Sequencing Center for Infectious Disease"/>
            <person name="Wu L."/>
            <person name="Ma J."/>
        </authorList>
    </citation>
    <scope>NUCLEOTIDE SEQUENCE [LARGE SCALE GENOMIC DNA]</scope>
    <source>
        <strain evidence="3">CCUG 39402</strain>
    </source>
</reference>
<protein>
    <submittedName>
        <fullName evidence="2">Uncharacterized protein</fullName>
    </submittedName>
</protein>
<sequence>MANNLFQIERCRKVVISIPGYDPVLETQKIGKRFKRLRERQKSKEALALKKKQEELRTNLEEQEVALDELNNGKKLAEAGPVRSSHAETEDNLFG</sequence>
<evidence type="ECO:0000313" key="3">
    <source>
        <dbReference type="Proteomes" id="UP001596270"/>
    </source>
</evidence>
<dbReference type="Proteomes" id="UP001596270">
    <property type="component" value="Unassembled WGS sequence"/>
</dbReference>
<dbReference type="EMBL" id="JBHSRS010000067">
    <property type="protein sequence ID" value="MFC6282109.1"/>
    <property type="molecule type" value="Genomic_DNA"/>
</dbReference>
<dbReference type="RefSeq" id="WP_371435866.1">
    <property type="nucleotide sequence ID" value="NZ_JBHSRS010000067.1"/>
</dbReference>
<accession>A0ABW1TWW4</accession>
<keyword evidence="3" id="KW-1185">Reference proteome</keyword>
<proteinExistence type="predicted"/>
<feature type="region of interest" description="Disordered" evidence="1">
    <location>
        <begin position="70"/>
        <end position="95"/>
    </location>
</feature>
<gene>
    <name evidence="2" type="ORF">ACFQND_12820</name>
</gene>
<evidence type="ECO:0000256" key="1">
    <source>
        <dbReference type="SAM" id="MobiDB-lite"/>
    </source>
</evidence>
<evidence type="ECO:0000313" key="2">
    <source>
        <dbReference type="EMBL" id="MFC6282109.1"/>
    </source>
</evidence>
<name>A0ABW1TWW4_9BURK</name>